<name>C1B986_RHOOB</name>
<dbReference type="KEGG" id="rop:ROP_39920"/>
<gene>
    <name evidence="1" type="ordered locus">ROP_39920</name>
</gene>
<dbReference type="AlphaFoldDB" id="C1B986"/>
<dbReference type="EMBL" id="AP011115">
    <property type="protein sequence ID" value="BAH52239.1"/>
    <property type="molecule type" value="Genomic_DNA"/>
</dbReference>
<organism evidence="1 2">
    <name type="scientific">Rhodococcus opacus (strain B4)</name>
    <dbReference type="NCBI Taxonomy" id="632772"/>
    <lineage>
        <taxon>Bacteria</taxon>
        <taxon>Bacillati</taxon>
        <taxon>Actinomycetota</taxon>
        <taxon>Actinomycetes</taxon>
        <taxon>Mycobacteriales</taxon>
        <taxon>Nocardiaceae</taxon>
        <taxon>Rhodococcus</taxon>
    </lineage>
</organism>
<dbReference type="STRING" id="632772.ROP_39920"/>
<evidence type="ECO:0000313" key="2">
    <source>
        <dbReference type="Proteomes" id="UP000002212"/>
    </source>
</evidence>
<sequence length="61" mass="6534">MKGRLTAAELVTPWVTATKSNRVRIEFGATGIALMLTTRDALVLADRLVDATEKGPTHGNP</sequence>
<evidence type="ECO:0000313" key="1">
    <source>
        <dbReference type="EMBL" id="BAH52239.1"/>
    </source>
</evidence>
<accession>C1B986</accession>
<dbReference type="Proteomes" id="UP000002212">
    <property type="component" value="Chromosome"/>
</dbReference>
<proteinExistence type="predicted"/>
<dbReference type="PATRIC" id="fig|632772.20.peg.4187"/>
<dbReference type="HOGENOM" id="CLU_2919764_0_0_11"/>
<protein>
    <submittedName>
        <fullName evidence="1">Uncharacterized protein</fullName>
    </submittedName>
</protein>
<reference evidence="1 2" key="1">
    <citation type="submission" date="2009-03" db="EMBL/GenBank/DDBJ databases">
        <title>Comparison of the complete genome sequences of Rhodococcus erythropolis PR4 and Rhodococcus opacus B4.</title>
        <authorList>
            <person name="Takarada H."/>
            <person name="Sekine M."/>
            <person name="Hosoyama A."/>
            <person name="Yamada R."/>
            <person name="Fujisawa T."/>
            <person name="Omata S."/>
            <person name="Shimizu A."/>
            <person name="Tsukatani N."/>
            <person name="Tanikawa S."/>
            <person name="Fujita N."/>
            <person name="Harayama S."/>
        </authorList>
    </citation>
    <scope>NUCLEOTIDE SEQUENCE [LARGE SCALE GENOMIC DNA]</scope>
    <source>
        <strain evidence="1 2">B4</strain>
    </source>
</reference>